<proteinExistence type="predicted"/>
<accession>A0A1M6MUA9</accession>
<dbReference type="GO" id="GO:1901605">
    <property type="term" value="P:alpha-amino acid metabolic process"/>
    <property type="evidence" value="ECO:0007669"/>
    <property type="project" value="UniProtKB-ARBA"/>
</dbReference>
<dbReference type="InterPro" id="IPR053471">
    <property type="entry name" value="AKP_thiolase_beta"/>
</dbReference>
<dbReference type="Gene3D" id="3.40.50.1100">
    <property type="match status" value="2"/>
</dbReference>
<dbReference type="FunFam" id="3.40.50.1100:FF:000051">
    <property type="entry name" value="2-amino-4-ketopentanoate thiolase beta subunit"/>
    <property type="match status" value="1"/>
</dbReference>
<keyword evidence="2" id="KW-0663">Pyridoxal phosphate</keyword>
<dbReference type="Pfam" id="PF00291">
    <property type="entry name" value="PALP"/>
    <property type="match status" value="1"/>
</dbReference>
<evidence type="ECO:0000256" key="1">
    <source>
        <dbReference type="ARBA" id="ARBA00001933"/>
    </source>
</evidence>
<dbReference type="AlphaFoldDB" id="A0A1M6MUA9"/>
<gene>
    <name evidence="4" type="ORF">SAMN02744037_01052</name>
</gene>
<evidence type="ECO:0000256" key="2">
    <source>
        <dbReference type="ARBA" id="ARBA00022898"/>
    </source>
</evidence>
<dbReference type="PANTHER" id="PTHR10314">
    <property type="entry name" value="CYSTATHIONINE BETA-SYNTHASE"/>
    <property type="match status" value="1"/>
</dbReference>
<evidence type="ECO:0000259" key="3">
    <source>
        <dbReference type="Pfam" id="PF00291"/>
    </source>
</evidence>
<dbReference type="EMBL" id="FRAE01000018">
    <property type="protein sequence ID" value="SHJ87105.1"/>
    <property type="molecule type" value="Genomic_DNA"/>
</dbReference>
<dbReference type="InterPro" id="IPR036052">
    <property type="entry name" value="TrpB-like_PALP_sf"/>
</dbReference>
<name>A0A1M6MUA9_9FIRM</name>
<protein>
    <submittedName>
        <fullName evidence="4">Cysteine synthase</fullName>
    </submittedName>
</protein>
<dbReference type="STRING" id="1123349.SAMN02744037_01052"/>
<dbReference type="NCBIfam" id="NF040741">
    <property type="entry name" value="ornith_OrtB"/>
    <property type="match status" value="1"/>
</dbReference>
<dbReference type="InterPro" id="IPR050214">
    <property type="entry name" value="Cys_Synth/Cystath_Beta-Synth"/>
</dbReference>
<feature type="domain" description="Tryptophan synthase beta chain-like PALP" evidence="3">
    <location>
        <begin position="60"/>
        <end position="366"/>
    </location>
</feature>
<organism evidence="4 5">
    <name type="scientific">Tepidibacter formicigenes DSM 15518</name>
    <dbReference type="NCBI Taxonomy" id="1123349"/>
    <lineage>
        <taxon>Bacteria</taxon>
        <taxon>Bacillati</taxon>
        <taxon>Bacillota</taxon>
        <taxon>Clostridia</taxon>
        <taxon>Peptostreptococcales</taxon>
        <taxon>Peptostreptococcaceae</taxon>
        <taxon>Tepidibacter</taxon>
    </lineage>
</organism>
<dbReference type="CDD" id="cd00640">
    <property type="entry name" value="Trp-synth-beta_II"/>
    <property type="match status" value="1"/>
</dbReference>
<evidence type="ECO:0000313" key="5">
    <source>
        <dbReference type="Proteomes" id="UP000242497"/>
    </source>
</evidence>
<comment type="cofactor">
    <cofactor evidence="1">
        <name>pyridoxal 5'-phosphate</name>
        <dbReference type="ChEBI" id="CHEBI:597326"/>
    </cofactor>
</comment>
<reference evidence="5" key="1">
    <citation type="submission" date="2016-11" db="EMBL/GenBank/DDBJ databases">
        <authorList>
            <person name="Varghese N."/>
            <person name="Submissions S."/>
        </authorList>
    </citation>
    <scope>NUCLEOTIDE SEQUENCE [LARGE SCALE GENOMIC DNA]</scope>
    <source>
        <strain evidence="5">DSM 15518</strain>
    </source>
</reference>
<dbReference type="SUPFAM" id="SSF53686">
    <property type="entry name" value="Tryptophan synthase beta subunit-like PLP-dependent enzymes"/>
    <property type="match status" value="1"/>
</dbReference>
<keyword evidence="5" id="KW-1185">Reference proteome</keyword>
<dbReference type="InterPro" id="IPR001926">
    <property type="entry name" value="TrpB-like_PALP"/>
</dbReference>
<dbReference type="Proteomes" id="UP000242497">
    <property type="component" value="Unassembled WGS sequence"/>
</dbReference>
<evidence type="ECO:0000313" key="4">
    <source>
        <dbReference type="EMBL" id="SHJ87105.1"/>
    </source>
</evidence>
<sequence>MNKDMSYLGVMSRRNKIMKNAVGIDYEAFESGTIAFDYEKMMKEIGYTLDEMQSIQKNVSIGNTPIIELKNLTKLSRKVSPKGKGARIFIKDEASNPSGSFKARRAANAVYHAKRLGYKGVIAATSGNYGAAVASQAAMHGLKCIIVQECYDSKGKGQPEIIEKARKCEAYGAEVVQLTVGPELFYTFLRLLEETGYFNASLYTPFGIAGVETLGYELAMQFREKEGRDPDVVVCTNAGGGNLTGTARGLIKAGAFDTKVIGASVNLKGLHMASDSQFNKKSFTTGHTGFGIPFSTWPDRSDVPRSAGRPLRYMDRYVTINQGEVFYITEALAQLEGLERGPAGNTSLAAAFSIAQELDEDKIIVVQETEYTGAGKHIQPQLTFARENGIEIKFGNPQDEIPGENIIFPEHPSYIKARDIDLNKIKKSYIKNCIEKTNVTNVSSEDLEFLIKDTKSSEEFVKKVLDELNIKYLQENLGV</sequence>